<reference evidence="7" key="1">
    <citation type="submission" date="2021-01" db="EMBL/GenBank/DDBJ databases">
        <title>Whole genome shotgun sequence of Demequina activiva NBRC 110675.</title>
        <authorList>
            <person name="Komaki H."/>
            <person name="Tamura T."/>
        </authorList>
    </citation>
    <scope>NUCLEOTIDE SEQUENCE</scope>
    <source>
        <strain evidence="7">NBRC 110675</strain>
    </source>
</reference>
<gene>
    <name evidence="7" type="ORF">Dac01nite_00790</name>
</gene>
<dbReference type="PANTHER" id="PTHR23526:SF1">
    <property type="entry name" value="MAJOR FACILITATOR SUPERFAMILY MFS_1"/>
    <property type="match status" value="1"/>
</dbReference>
<evidence type="ECO:0000259" key="6">
    <source>
        <dbReference type="PROSITE" id="PS50850"/>
    </source>
</evidence>
<dbReference type="InterPro" id="IPR011701">
    <property type="entry name" value="MFS"/>
</dbReference>
<feature type="transmembrane region" description="Helical" evidence="5">
    <location>
        <begin position="315"/>
        <end position="335"/>
    </location>
</feature>
<dbReference type="GO" id="GO:0005886">
    <property type="term" value="C:plasma membrane"/>
    <property type="evidence" value="ECO:0007669"/>
    <property type="project" value="UniProtKB-SubCell"/>
</dbReference>
<protein>
    <submittedName>
        <fullName evidence="7">MFS transporter</fullName>
    </submittedName>
</protein>
<keyword evidence="4 5" id="KW-0472">Membrane</keyword>
<dbReference type="Pfam" id="PF07690">
    <property type="entry name" value="MFS_1"/>
    <property type="match status" value="1"/>
</dbReference>
<accession>A0A919Q127</accession>
<dbReference type="AlphaFoldDB" id="A0A919Q127"/>
<feature type="transmembrane region" description="Helical" evidence="5">
    <location>
        <begin position="341"/>
        <end position="359"/>
    </location>
</feature>
<organism evidence="7 8">
    <name type="scientific">Demequina activiva</name>
    <dbReference type="NCBI Taxonomy" id="1582364"/>
    <lineage>
        <taxon>Bacteria</taxon>
        <taxon>Bacillati</taxon>
        <taxon>Actinomycetota</taxon>
        <taxon>Actinomycetes</taxon>
        <taxon>Micrococcales</taxon>
        <taxon>Demequinaceae</taxon>
        <taxon>Demequina</taxon>
    </lineage>
</organism>
<dbReference type="PROSITE" id="PS50850">
    <property type="entry name" value="MFS"/>
    <property type="match status" value="1"/>
</dbReference>
<feature type="transmembrane region" description="Helical" evidence="5">
    <location>
        <begin position="379"/>
        <end position="402"/>
    </location>
</feature>
<feature type="transmembrane region" description="Helical" evidence="5">
    <location>
        <begin position="258"/>
        <end position="276"/>
    </location>
</feature>
<comment type="caution">
    <text evidence="7">The sequence shown here is derived from an EMBL/GenBank/DDBJ whole genome shotgun (WGS) entry which is preliminary data.</text>
</comment>
<feature type="transmembrane region" description="Helical" evidence="5">
    <location>
        <begin position="408"/>
        <end position="427"/>
    </location>
</feature>
<name>A0A919Q127_9MICO</name>
<evidence type="ECO:0000256" key="5">
    <source>
        <dbReference type="SAM" id="Phobius"/>
    </source>
</evidence>
<keyword evidence="8" id="KW-1185">Reference proteome</keyword>
<dbReference type="PANTHER" id="PTHR23526">
    <property type="entry name" value="INTEGRAL MEMBRANE TRANSPORT PROTEIN-RELATED"/>
    <property type="match status" value="1"/>
</dbReference>
<dbReference type="InterPro" id="IPR052528">
    <property type="entry name" value="Sugar_transport-like"/>
</dbReference>
<dbReference type="Gene3D" id="1.20.1250.20">
    <property type="entry name" value="MFS general substrate transporter like domains"/>
    <property type="match status" value="1"/>
</dbReference>
<feature type="transmembrane region" description="Helical" evidence="5">
    <location>
        <begin position="166"/>
        <end position="189"/>
    </location>
</feature>
<feature type="transmembrane region" description="Helical" evidence="5">
    <location>
        <begin position="55"/>
        <end position="74"/>
    </location>
</feature>
<proteinExistence type="predicted"/>
<feature type="transmembrane region" description="Helical" evidence="5">
    <location>
        <begin position="282"/>
        <end position="303"/>
    </location>
</feature>
<dbReference type="Proteomes" id="UP000652354">
    <property type="component" value="Unassembled WGS sequence"/>
</dbReference>
<feature type="transmembrane region" description="Helical" evidence="5">
    <location>
        <begin position="195"/>
        <end position="217"/>
    </location>
</feature>
<feature type="transmembrane region" description="Helical" evidence="5">
    <location>
        <begin position="100"/>
        <end position="120"/>
    </location>
</feature>
<dbReference type="InterPro" id="IPR036259">
    <property type="entry name" value="MFS_trans_sf"/>
</dbReference>
<comment type="subcellular location">
    <subcellularLocation>
        <location evidence="1">Cell membrane</location>
        <topology evidence="1">Multi-pass membrane protein</topology>
    </subcellularLocation>
</comment>
<feature type="domain" description="Major facilitator superfamily (MFS) profile" evidence="6">
    <location>
        <begin position="201"/>
        <end position="433"/>
    </location>
</feature>
<dbReference type="RefSeq" id="WP_203652809.1">
    <property type="nucleotide sequence ID" value="NZ_BONR01000001.1"/>
</dbReference>
<dbReference type="InterPro" id="IPR020846">
    <property type="entry name" value="MFS_dom"/>
</dbReference>
<dbReference type="EMBL" id="BONR01000001">
    <property type="protein sequence ID" value="GIG53327.1"/>
    <property type="molecule type" value="Genomic_DNA"/>
</dbReference>
<evidence type="ECO:0000256" key="2">
    <source>
        <dbReference type="ARBA" id="ARBA00022692"/>
    </source>
</evidence>
<keyword evidence="2 5" id="KW-0812">Transmembrane</keyword>
<keyword evidence="3 5" id="KW-1133">Transmembrane helix</keyword>
<evidence type="ECO:0000313" key="8">
    <source>
        <dbReference type="Proteomes" id="UP000652354"/>
    </source>
</evidence>
<evidence type="ECO:0000256" key="3">
    <source>
        <dbReference type="ARBA" id="ARBA00022989"/>
    </source>
</evidence>
<evidence type="ECO:0000313" key="7">
    <source>
        <dbReference type="EMBL" id="GIG53327.1"/>
    </source>
</evidence>
<evidence type="ECO:0000256" key="1">
    <source>
        <dbReference type="ARBA" id="ARBA00004651"/>
    </source>
</evidence>
<feature type="transmembrane region" description="Helical" evidence="5">
    <location>
        <begin position="126"/>
        <end position="145"/>
    </location>
</feature>
<evidence type="ECO:0000256" key="4">
    <source>
        <dbReference type="ARBA" id="ARBA00023136"/>
    </source>
</evidence>
<sequence>MPSKRIFSFLVDDDDADVQSLKPDARPHIAANGVRQMVAQALQSMGDQVVNAKTVLPWLVTALGAPGAFVAFLVPIRESGSMLPQAAWAPKVRQRPRRKWVWVAGATGQAVATAAMALVATTASGVVAGVGILAALAVFALSRSLTSIASKDVLGRTVPKGLRGQIKGVTTVASAAVALTLGLALRIWGGDSVNTVVLAVLLAAAAIAWGAAAFVFATIREPAEEPEPEAEDGPNWAVQARDLWREDSVFRRFVTARALLLVSALSPPFVVTFGTAQGEGSLSSLGLFVIAQGIAGLIGGRIFGRLADRSSRRLMIGASIAASAVILAFLALARVPSLAETAWLATGTYLLLALAHVGARLARKTYVVDIAEGDQRTQYVAVANTMMGVLLLAVGAVTAALALLGSGFALLLLALLGIAGAWVGRGLPEAERA</sequence>
<dbReference type="GO" id="GO:0022857">
    <property type="term" value="F:transmembrane transporter activity"/>
    <property type="evidence" value="ECO:0007669"/>
    <property type="project" value="InterPro"/>
</dbReference>
<dbReference type="SUPFAM" id="SSF103473">
    <property type="entry name" value="MFS general substrate transporter"/>
    <property type="match status" value="1"/>
</dbReference>